<reference evidence="2" key="1">
    <citation type="journal article" date="2020" name="G3 (Bethesda)">
        <title>High-Quality Assemblies for Three Invasive Social Wasps from the &lt;i&gt;Vespula&lt;/i&gt; Genus.</title>
        <authorList>
            <person name="Harrop T.W.R."/>
            <person name="Guhlin J."/>
            <person name="McLaughlin G.M."/>
            <person name="Permina E."/>
            <person name="Stockwell P."/>
            <person name="Gilligan J."/>
            <person name="Le Lec M.F."/>
            <person name="Gruber M.A.M."/>
            <person name="Quinn O."/>
            <person name="Lovegrove M."/>
            <person name="Duncan E.J."/>
            <person name="Remnant E.J."/>
            <person name="Van Eeckhoven J."/>
            <person name="Graham B."/>
            <person name="Knapp R.A."/>
            <person name="Langford K.W."/>
            <person name="Kronenberg Z."/>
            <person name="Press M.O."/>
            <person name="Eacker S.M."/>
            <person name="Wilson-Rankin E.E."/>
            <person name="Purcell J."/>
            <person name="Lester P.J."/>
            <person name="Dearden P.K."/>
        </authorList>
    </citation>
    <scope>NUCLEOTIDE SEQUENCE</scope>
    <source>
        <strain evidence="2">Linc-1</strain>
    </source>
</reference>
<name>A0A834KBX8_VESGE</name>
<feature type="region of interest" description="Disordered" evidence="1">
    <location>
        <begin position="96"/>
        <end position="115"/>
    </location>
</feature>
<dbReference type="AlphaFoldDB" id="A0A834KBX8"/>
<dbReference type="EMBL" id="JACSDZ010000005">
    <property type="protein sequence ID" value="KAF7403883.1"/>
    <property type="molecule type" value="Genomic_DNA"/>
</dbReference>
<accession>A0A834KBX8</accession>
<proteinExistence type="predicted"/>
<evidence type="ECO:0000313" key="2">
    <source>
        <dbReference type="EMBL" id="KAF7403883.1"/>
    </source>
</evidence>
<evidence type="ECO:0000313" key="3">
    <source>
        <dbReference type="Proteomes" id="UP000617340"/>
    </source>
</evidence>
<dbReference type="Proteomes" id="UP000617340">
    <property type="component" value="Unassembled WGS sequence"/>
</dbReference>
<evidence type="ECO:0000256" key="1">
    <source>
        <dbReference type="SAM" id="MobiDB-lite"/>
    </source>
</evidence>
<protein>
    <submittedName>
        <fullName evidence="2">Uncharacterized protein</fullName>
    </submittedName>
</protein>
<gene>
    <name evidence="2" type="ORF">HZH68_006677</name>
</gene>
<sequence length="115" mass="13086">MRPFSWNLVNENTRALLLSRDSTPSHSVPSITIQSRDMITSDNRFPRRDSGDNTYILSVIFILQNNMNHWLTDRASAMIKSNEMVAFAMETRVSKLESGHGGKRASYEVLKSPQL</sequence>
<comment type="caution">
    <text evidence="2">The sequence shown here is derived from an EMBL/GenBank/DDBJ whole genome shotgun (WGS) entry which is preliminary data.</text>
</comment>
<keyword evidence="3" id="KW-1185">Reference proteome</keyword>
<organism evidence="2 3">
    <name type="scientific">Vespula germanica</name>
    <name type="common">German yellow jacket</name>
    <name type="synonym">Paravespula germanica</name>
    <dbReference type="NCBI Taxonomy" id="30212"/>
    <lineage>
        <taxon>Eukaryota</taxon>
        <taxon>Metazoa</taxon>
        <taxon>Ecdysozoa</taxon>
        <taxon>Arthropoda</taxon>
        <taxon>Hexapoda</taxon>
        <taxon>Insecta</taxon>
        <taxon>Pterygota</taxon>
        <taxon>Neoptera</taxon>
        <taxon>Endopterygota</taxon>
        <taxon>Hymenoptera</taxon>
        <taxon>Apocrita</taxon>
        <taxon>Aculeata</taxon>
        <taxon>Vespoidea</taxon>
        <taxon>Vespidae</taxon>
        <taxon>Vespinae</taxon>
        <taxon>Vespula</taxon>
    </lineage>
</organism>